<dbReference type="Gene3D" id="2.40.10.220">
    <property type="entry name" value="predicted glycosyltransferase like domains"/>
    <property type="match status" value="1"/>
</dbReference>
<protein>
    <recommendedName>
        <fullName evidence="2">PilZ domain-containing protein</fullName>
    </recommendedName>
</protein>
<evidence type="ECO:0000313" key="3">
    <source>
        <dbReference type="EMBL" id="SUZ55352.1"/>
    </source>
</evidence>
<name>A0A381NL63_9ZZZZ</name>
<reference evidence="3" key="1">
    <citation type="submission" date="2018-05" db="EMBL/GenBank/DDBJ databases">
        <authorList>
            <person name="Lanie J.A."/>
            <person name="Ng W.-L."/>
            <person name="Kazmierczak K.M."/>
            <person name="Andrzejewski T.M."/>
            <person name="Davidsen T.M."/>
            <person name="Wayne K.J."/>
            <person name="Tettelin H."/>
            <person name="Glass J.I."/>
            <person name="Rusch D."/>
            <person name="Podicherti R."/>
            <person name="Tsui H.-C.T."/>
            <person name="Winkler M.E."/>
        </authorList>
    </citation>
    <scope>NUCLEOTIDE SEQUENCE</scope>
</reference>
<dbReference type="GO" id="GO:0035438">
    <property type="term" value="F:cyclic-di-GMP binding"/>
    <property type="evidence" value="ECO:0007669"/>
    <property type="project" value="InterPro"/>
</dbReference>
<accession>A0A381NL63</accession>
<dbReference type="InterPro" id="IPR009875">
    <property type="entry name" value="PilZ_domain"/>
</dbReference>
<keyword evidence="1" id="KW-1133">Transmembrane helix</keyword>
<sequence length="405" mass="46599">MFEMKIIFQKLVRLSGITASWWLLCGIDRSPKEMKFGLKDLQTKNMLQSMPPLTEIPLSFYFLALAFVGSIIGVIFLVRYHHKKKIQDGLDQIAIDQAQLALDSEFEARQVEEEDREFFPELCNTSDPVELLPVIMSSEKFEKIVEDYKKSDRFSKLDLARIFMLRKSLQFTFKNTAVGFSCSQMIEPGTHLECQIHHKGKNVVFITTVLDSNETQLLIKPPTVKRRPANMKQFSELYCNIRRGEDADYEFKFKIIGQLAKDLNAVILRHTNNIHRLHIRVSERLPMDLEMDFQLLTAEQYEAEQEFDVGKLQHHTLSGKIKDMSAGGIKVQLGEMPPQGINKGDAFLFHLPYASLHGNITATVVDMVSHGELNDIHCKFSEVDMLTRMKLNQYLHRKKLSMEAA</sequence>
<dbReference type="Pfam" id="PF07238">
    <property type="entry name" value="PilZ"/>
    <property type="match status" value="1"/>
</dbReference>
<keyword evidence="1" id="KW-0812">Transmembrane</keyword>
<proteinExistence type="predicted"/>
<evidence type="ECO:0000256" key="1">
    <source>
        <dbReference type="SAM" id="Phobius"/>
    </source>
</evidence>
<gene>
    <name evidence="3" type="ORF">METZ01_LOCUS8206</name>
</gene>
<feature type="domain" description="PilZ" evidence="2">
    <location>
        <begin position="314"/>
        <end position="395"/>
    </location>
</feature>
<dbReference type="EMBL" id="UINC01000442">
    <property type="protein sequence ID" value="SUZ55352.1"/>
    <property type="molecule type" value="Genomic_DNA"/>
</dbReference>
<keyword evidence="1" id="KW-0472">Membrane</keyword>
<organism evidence="3">
    <name type="scientific">marine metagenome</name>
    <dbReference type="NCBI Taxonomy" id="408172"/>
    <lineage>
        <taxon>unclassified sequences</taxon>
        <taxon>metagenomes</taxon>
        <taxon>ecological metagenomes</taxon>
    </lineage>
</organism>
<feature type="transmembrane region" description="Helical" evidence="1">
    <location>
        <begin position="58"/>
        <end position="78"/>
    </location>
</feature>
<evidence type="ECO:0000259" key="2">
    <source>
        <dbReference type="Pfam" id="PF07238"/>
    </source>
</evidence>
<dbReference type="AlphaFoldDB" id="A0A381NL63"/>